<dbReference type="EMBL" id="JDYK01000014">
    <property type="protein sequence ID" value="EWS80505.1"/>
    <property type="molecule type" value="Genomic_DNA"/>
</dbReference>
<dbReference type="STRING" id="396014.BF93_02510"/>
<evidence type="ECO:0000313" key="1">
    <source>
        <dbReference type="EMBL" id="EWS80505.1"/>
    </source>
</evidence>
<protein>
    <recommendedName>
        <fullName evidence="3">Septum formation initiator family protein</fullName>
    </recommendedName>
</protein>
<dbReference type="PANTHER" id="PTHR37163">
    <property type="entry name" value="CONSERVED PROTEIN"/>
    <property type="match status" value="1"/>
</dbReference>
<dbReference type="InterPro" id="IPR007511">
    <property type="entry name" value="DUF501"/>
</dbReference>
<dbReference type="PANTHER" id="PTHR37163:SF1">
    <property type="entry name" value="DUF501 DOMAIN-CONTAINING PROTEIN"/>
    <property type="match status" value="1"/>
</dbReference>
<dbReference type="Proteomes" id="UP000023067">
    <property type="component" value="Unassembled WGS sequence"/>
</dbReference>
<organism evidence="1 2">
    <name type="scientific">Brachybacterium phenoliresistens</name>
    <dbReference type="NCBI Taxonomy" id="396014"/>
    <lineage>
        <taxon>Bacteria</taxon>
        <taxon>Bacillati</taxon>
        <taxon>Actinomycetota</taxon>
        <taxon>Actinomycetes</taxon>
        <taxon>Micrococcales</taxon>
        <taxon>Dermabacteraceae</taxon>
        <taxon>Brachybacterium</taxon>
    </lineage>
</organism>
<accession>Z9JQ42</accession>
<evidence type="ECO:0000313" key="2">
    <source>
        <dbReference type="Proteomes" id="UP000023067"/>
    </source>
</evidence>
<dbReference type="HOGENOM" id="CLU_097805_1_0_11"/>
<evidence type="ECO:0008006" key="3">
    <source>
        <dbReference type="Google" id="ProtNLM"/>
    </source>
</evidence>
<gene>
    <name evidence="1" type="ORF">BF93_02510</name>
</gene>
<comment type="caution">
    <text evidence="1">The sequence shown here is derived from an EMBL/GenBank/DDBJ whole genome shotgun (WGS) entry which is preliminary data.</text>
</comment>
<reference evidence="1 2" key="1">
    <citation type="submission" date="2014-02" db="EMBL/GenBank/DDBJ databases">
        <title>Genome sequence of Brachybacterium phenoliresistens strain W13A50.</title>
        <authorList>
            <person name="Wang X."/>
        </authorList>
    </citation>
    <scope>NUCLEOTIDE SEQUENCE [LARGE SCALE GENOMIC DNA]</scope>
    <source>
        <strain evidence="1 2">W13A50</strain>
    </source>
</reference>
<dbReference type="RefSeq" id="WP_038373151.1">
    <property type="nucleotide sequence ID" value="NZ_BAAAOW010000002.1"/>
</dbReference>
<dbReference type="Pfam" id="PF04417">
    <property type="entry name" value="DUF501"/>
    <property type="match status" value="1"/>
</dbReference>
<proteinExistence type="predicted"/>
<dbReference type="eggNOG" id="COG1507">
    <property type="taxonomic scope" value="Bacteria"/>
</dbReference>
<name>Z9JQ42_9MICO</name>
<dbReference type="PATRIC" id="fig|396014.3.peg.2533"/>
<sequence>MSTLPPLPYETPASEADLAAMREQLGREMRGVRSIARRCACGLPAVVRTAPRLEDGTPFPTSLYLTLPSMVLAVSRVEATGEMARLTEELGEDPQLAQRYAAAHERYLARRAELGSAEEVDHVSAGGMPTRVKCLHAIVGQSLAEGEGINPIGDRVLEQLRPVASIDVCRCEETAAEQDA</sequence>
<keyword evidence="2" id="KW-1185">Reference proteome</keyword>
<dbReference type="AlphaFoldDB" id="Z9JQ42"/>